<reference evidence="1" key="1">
    <citation type="journal article" date="2015" name="Nature">
        <title>Complex archaea that bridge the gap between prokaryotes and eukaryotes.</title>
        <authorList>
            <person name="Spang A."/>
            <person name="Saw J.H."/>
            <person name="Jorgensen S.L."/>
            <person name="Zaremba-Niedzwiedzka K."/>
            <person name="Martijn J."/>
            <person name="Lind A.E."/>
            <person name="van Eijk R."/>
            <person name="Schleper C."/>
            <person name="Guy L."/>
            <person name="Ettema T.J."/>
        </authorList>
    </citation>
    <scope>NUCLEOTIDE SEQUENCE</scope>
</reference>
<dbReference type="AlphaFoldDB" id="A0A0F9PW15"/>
<organism evidence="1">
    <name type="scientific">marine sediment metagenome</name>
    <dbReference type="NCBI Taxonomy" id="412755"/>
    <lineage>
        <taxon>unclassified sequences</taxon>
        <taxon>metagenomes</taxon>
        <taxon>ecological metagenomes</taxon>
    </lineage>
</organism>
<sequence>HDEIHELVQELAHTSGQSMLAVTQEALQLYKEHLQGKDTQMTLVNKFLEHVGEDVIGKLSRLVHNKVLDAIRDILPEIEAAQRAEKVKHEEALAQLIQTQSVKTPSIPHPDKPWLGKEDPIAEDYKVICNRSRTCTVPCKAKKPHTSDSCEPCPVKKEAACIECSEEN</sequence>
<name>A0A0F9PW15_9ZZZZ</name>
<protein>
    <submittedName>
        <fullName evidence="1">Uncharacterized protein</fullName>
    </submittedName>
</protein>
<dbReference type="EMBL" id="LAZR01002526">
    <property type="protein sequence ID" value="KKN28912.1"/>
    <property type="molecule type" value="Genomic_DNA"/>
</dbReference>
<accession>A0A0F9PW15</accession>
<gene>
    <name evidence="1" type="ORF">LCGC14_0849650</name>
</gene>
<comment type="caution">
    <text evidence="1">The sequence shown here is derived from an EMBL/GenBank/DDBJ whole genome shotgun (WGS) entry which is preliminary data.</text>
</comment>
<evidence type="ECO:0000313" key="1">
    <source>
        <dbReference type="EMBL" id="KKN28912.1"/>
    </source>
</evidence>
<proteinExistence type="predicted"/>
<feature type="non-terminal residue" evidence="1">
    <location>
        <position position="1"/>
    </location>
</feature>